<organism evidence="1 2">
    <name type="scientific">Rubellimicrobium roseum</name>
    <dbReference type="NCBI Taxonomy" id="687525"/>
    <lineage>
        <taxon>Bacteria</taxon>
        <taxon>Pseudomonadati</taxon>
        <taxon>Pseudomonadota</taxon>
        <taxon>Alphaproteobacteria</taxon>
        <taxon>Rhodobacterales</taxon>
        <taxon>Roseobacteraceae</taxon>
        <taxon>Rubellimicrobium</taxon>
    </lineage>
</organism>
<gene>
    <name evidence="1" type="ORF">FHG71_09410</name>
</gene>
<evidence type="ECO:0000313" key="2">
    <source>
        <dbReference type="Proteomes" id="UP000305709"/>
    </source>
</evidence>
<evidence type="ECO:0000313" key="1">
    <source>
        <dbReference type="EMBL" id="TNC71949.1"/>
    </source>
</evidence>
<keyword evidence="2" id="KW-1185">Reference proteome</keyword>
<dbReference type="OrthoDB" id="7864872at2"/>
<dbReference type="EMBL" id="VDFV01000010">
    <property type="protein sequence ID" value="TNC71949.1"/>
    <property type="molecule type" value="Genomic_DNA"/>
</dbReference>
<reference evidence="1 2" key="1">
    <citation type="submission" date="2019-06" db="EMBL/GenBank/DDBJ databases">
        <authorList>
            <person name="Jiang L."/>
        </authorList>
    </citation>
    <scope>NUCLEOTIDE SEQUENCE [LARGE SCALE GENOMIC DNA]</scope>
    <source>
        <strain evidence="1 2">YIM 48858</strain>
    </source>
</reference>
<sequence>MTGAPAEMILVIGNLDAWERHGRRAPDLDGFRFARFDEIDAGLLAEVAPGMVLSWLVDDGHDAVDIARRLAELGFAGRYRALAPDLPNVAAIVEEVREVAPDLDFDLFRVSPGI</sequence>
<dbReference type="Proteomes" id="UP000305709">
    <property type="component" value="Unassembled WGS sequence"/>
</dbReference>
<accession>A0A5C4NHN7</accession>
<proteinExistence type="predicted"/>
<name>A0A5C4NHN7_9RHOB</name>
<dbReference type="RefSeq" id="WP_139081379.1">
    <property type="nucleotide sequence ID" value="NZ_VDFV01000010.1"/>
</dbReference>
<protein>
    <submittedName>
        <fullName evidence="1">Uncharacterized protein</fullName>
    </submittedName>
</protein>
<comment type="caution">
    <text evidence="1">The sequence shown here is derived from an EMBL/GenBank/DDBJ whole genome shotgun (WGS) entry which is preliminary data.</text>
</comment>
<dbReference type="AlphaFoldDB" id="A0A5C4NHN7"/>